<feature type="transmembrane region" description="Helical" evidence="1">
    <location>
        <begin position="238"/>
        <end position="258"/>
    </location>
</feature>
<protein>
    <submittedName>
        <fullName evidence="2">ABC transporter permease subunit</fullName>
    </submittedName>
</protein>
<feature type="transmembrane region" description="Helical" evidence="1">
    <location>
        <begin position="20"/>
        <end position="39"/>
    </location>
</feature>
<evidence type="ECO:0000313" key="3">
    <source>
        <dbReference type="Proteomes" id="UP001596170"/>
    </source>
</evidence>
<proteinExistence type="predicted"/>
<dbReference type="Proteomes" id="UP001596170">
    <property type="component" value="Unassembled WGS sequence"/>
</dbReference>
<feature type="transmembrane region" description="Helical" evidence="1">
    <location>
        <begin position="289"/>
        <end position="311"/>
    </location>
</feature>
<keyword evidence="1" id="KW-0472">Membrane</keyword>
<dbReference type="PANTHER" id="PTHR37305:SF1">
    <property type="entry name" value="MEMBRANE PROTEIN"/>
    <property type="match status" value="1"/>
</dbReference>
<accession>A0ABW1LCB3</accession>
<feature type="transmembrane region" description="Helical" evidence="1">
    <location>
        <begin position="115"/>
        <end position="138"/>
    </location>
</feature>
<sequence length="318" mass="35949">MAKLLNLIRNEWMKLWQKKATWIIVVMLVAILIGVGGIMKWVQSTNEQPQNQPSWEESQAENQAFLTAQLADPNIDATSKKQFEKELAISEYRLDKNLEPMDPNGREQSVLDSHVMLSLVILFSVIVAASIVASEFSQGTIKMLLSRPVKRWKILTSKYLITLLFAFVLTVIAFVTTMIASYLFYDSSGGAILDYRNGSVVEVSYWGRVLVLYALQFVGVIIYTTFAFMIGSVFRSSSLAIGLSIFLLFVGPNIVFFLSNYEIVKYIIFTHTDLTGYITGNLFVPGMTWTLSLVVLTVYMLLFLVISFWSFTKRDVTA</sequence>
<evidence type="ECO:0000256" key="1">
    <source>
        <dbReference type="SAM" id="Phobius"/>
    </source>
</evidence>
<keyword evidence="1" id="KW-1133">Transmembrane helix</keyword>
<organism evidence="2 3">
    <name type="scientific">Paenisporosarcina macmurdoensis</name>
    <dbReference type="NCBI Taxonomy" id="212659"/>
    <lineage>
        <taxon>Bacteria</taxon>
        <taxon>Bacillati</taxon>
        <taxon>Bacillota</taxon>
        <taxon>Bacilli</taxon>
        <taxon>Bacillales</taxon>
        <taxon>Caryophanaceae</taxon>
        <taxon>Paenisporosarcina</taxon>
    </lineage>
</organism>
<gene>
    <name evidence="2" type="ORF">ACFPYN_14610</name>
</gene>
<dbReference type="Pfam" id="PF12679">
    <property type="entry name" value="ABC2_membrane_2"/>
    <property type="match status" value="1"/>
</dbReference>
<dbReference type="EMBL" id="JBHSRI010000025">
    <property type="protein sequence ID" value="MFC6040657.1"/>
    <property type="molecule type" value="Genomic_DNA"/>
</dbReference>
<feature type="transmembrane region" description="Helical" evidence="1">
    <location>
        <begin position="205"/>
        <end position="226"/>
    </location>
</feature>
<keyword evidence="3" id="KW-1185">Reference proteome</keyword>
<reference evidence="3" key="1">
    <citation type="journal article" date="2019" name="Int. J. Syst. Evol. Microbiol.">
        <title>The Global Catalogue of Microorganisms (GCM) 10K type strain sequencing project: providing services to taxonomists for standard genome sequencing and annotation.</title>
        <authorList>
            <consortium name="The Broad Institute Genomics Platform"/>
            <consortium name="The Broad Institute Genome Sequencing Center for Infectious Disease"/>
            <person name="Wu L."/>
            <person name="Ma J."/>
        </authorList>
    </citation>
    <scope>NUCLEOTIDE SEQUENCE [LARGE SCALE GENOMIC DNA]</scope>
    <source>
        <strain evidence="3">CCUG 54527</strain>
    </source>
</reference>
<name>A0ABW1LCB3_9BACL</name>
<feature type="transmembrane region" description="Helical" evidence="1">
    <location>
        <begin position="159"/>
        <end position="185"/>
    </location>
</feature>
<evidence type="ECO:0000313" key="2">
    <source>
        <dbReference type="EMBL" id="MFC6040657.1"/>
    </source>
</evidence>
<dbReference type="PANTHER" id="PTHR37305">
    <property type="entry name" value="INTEGRAL MEMBRANE PROTEIN-RELATED"/>
    <property type="match status" value="1"/>
</dbReference>
<dbReference type="RefSeq" id="WP_377735191.1">
    <property type="nucleotide sequence ID" value="NZ_JBHSRI010000025.1"/>
</dbReference>
<comment type="caution">
    <text evidence="2">The sequence shown here is derived from an EMBL/GenBank/DDBJ whole genome shotgun (WGS) entry which is preliminary data.</text>
</comment>
<keyword evidence="1" id="KW-0812">Transmembrane</keyword>